<dbReference type="EMBL" id="KK914327">
    <property type="protein sequence ID" value="KDP40829.1"/>
    <property type="molecule type" value="Genomic_DNA"/>
</dbReference>
<protein>
    <submittedName>
        <fullName evidence="2">Uncharacterized protein</fullName>
    </submittedName>
</protein>
<keyword evidence="3" id="KW-1185">Reference proteome</keyword>
<feature type="signal peptide" evidence="1">
    <location>
        <begin position="1"/>
        <end position="28"/>
    </location>
</feature>
<evidence type="ECO:0000313" key="3">
    <source>
        <dbReference type="Proteomes" id="UP000027138"/>
    </source>
</evidence>
<proteinExistence type="predicted"/>
<dbReference type="AlphaFoldDB" id="A0A067L9Q4"/>
<name>A0A067L9Q4_JATCU</name>
<keyword evidence="1" id="KW-0732">Signal</keyword>
<evidence type="ECO:0000256" key="1">
    <source>
        <dbReference type="SAM" id="SignalP"/>
    </source>
</evidence>
<dbReference type="Proteomes" id="UP000027138">
    <property type="component" value="Unassembled WGS sequence"/>
</dbReference>
<sequence>MADNSAKLIMATLLLFFMMSYSILPCDAAREDPPHRIKDPGGVGSRTICPACVCCGPPPRPGSCCKCSCSIPTPMAAQSNNNSDSP</sequence>
<dbReference type="PANTHER" id="PTHR36328">
    <property type="entry name" value="TRANSMEMBRANE PROTEIN"/>
    <property type="match status" value="1"/>
</dbReference>
<organism evidence="2 3">
    <name type="scientific">Jatropha curcas</name>
    <name type="common">Barbados nut</name>
    <dbReference type="NCBI Taxonomy" id="180498"/>
    <lineage>
        <taxon>Eukaryota</taxon>
        <taxon>Viridiplantae</taxon>
        <taxon>Streptophyta</taxon>
        <taxon>Embryophyta</taxon>
        <taxon>Tracheophyta</taxon>
        <taxon>Spermatophyta</taxon>
        <taxon>Magnoliopsida</taxon>
        <taxon>eudicotyledons</taxon>
        <taxon>Gunneridae</taxon>
        <taxon>Pentapetalae</taxon>
        <taxon>rosids</taxon>
        <taxon>fabids</taxon>
        <taxon>Malpighiales</taxon>
        <taxon>Euphorbiaceae</taxon>
        <taxon>Crotonoideae</taxon>
        <taxon>Jatropheae</taxon>
        <taxon>Jatropha</taxon>
    </lineage>
</organism>
<gene>
    <name evidence="2" type="ORF">JCGZ_24828</name>
</gene>
<evidence type="ECO:0000313" key="2">
    <source>
        <dbReference type="EMBL" id="KDP40829.1"/>
    </source>
</evidence>
<accession>A0A067L9Q4</accession>
<dbReference type="PANTHER" id="PTHR36328:SF7">
    <property type="entry name" value="TRANSMEMBRANE PROTEIN"/>
    <property type="match status" value="1"/>
</dbReference>
<reference evidence="2 3" key="1">
    <citation type="journal article" date="2014" name="PLoS ONE">
        <title>Global Analysis of Gene Expression Profiles in Physic Nut (Jatropha curcas L.) Seedlings Exposed to Salt Stress.</title>
        <authorList>
            <person name="Zhang L."/>
            <person name="Zhang C."/>
            <person name="Wu P."/>
            <person name="Chen Y."/>
            <person name="Li M."/>
            <person name="Jiang H."/>
            <person name="Wu G."/>
        </authorList>
    </citation>
    <scope>NUCLEOTIDE SEQUENCE [LARGE SCALE GENOMIC DNA]</scope>
    <source>
        <strain evidence="3">cv. GZQX0401</strain>
        <tissue evidence="2">Young leaves</tissue>
    </source>
</reference>
<feature type="chain" id="PRO_5001640266" evidence="1">
    <location>
        <begin position="29"/>
        <end position="86"/>
    </location>
</feature>